<evidence type="ECO:0000313" key="2">
    <source>
        <dbReference type="Proteomes" id="UP000821866"/>
    </source>
</evidence>
<dbReference type="EMBL" id="JABSTU010006811">
    <property type="protein sequence ID" value="KAH7932205.1"/>
    <property type="molecule type" value="Genomic_DNA"/>
</dbReference>
<accession>A0A9J6CUS1</accession>
<reference evidence="1" key="2">
    <citation type="submission" date="2021-09" db="EMBL/GenBank/DDBJ databases">
        <authorList>
            <person name="Jia N."/>
            <person name="Wang J."/>
            <person name="Shi W."/>
            <person name="Du L."/>
            <person name="Sun Y."/>
            <person name="Zhan W."/>
            <person name="Jiang J."/>
            <person name="Wang Q."/>
            <person name="Zhang B."/>
            <person name="Ji P."/>
            <person name="Sakyi L.B."/>
            <person name="Cui X."/>
            <person name="Yuan T."/>
            <person name="Jiang B."/>
            <person name="Yang W."/>
            <person name="Lam T.T.-Y."/>
            <person name="Chang Q."/>
            <person name="Ding S."/>
            <person name="Wang X."/>
            <person name="Zhu J."/>
            <person name="Ruan X."/>
            <person name="Zhao L."/>
            <person name="Wei J."/>
            <person name="Que T."/>
            <person name="Du C."/>
            <person name="Cheng J."/>
            <person name="Dai P."/>
            <person name="Han X."/>
            <person name="Huang E."/>
            <person name="Gao Y."/>
            <person name="Liu J."/>
            <person name="Shao H."/>
            <person name="Ye R."/>
            <person name="Li L."/>
            <person name="Wei W."/>
            <person name="Wang X."/>
            <person name="Wang C."/>
            <person name="Huo Q."/>
            <person name="Li W."/>
            <person name="Guo W."/>
            <person name="Chen H."/>
            <person name="Chen S."/>
            <person name="Zhou L."/>
            <person name="Zhou L."/>
            <person name="Ni X."/>
            <person name="Tian J."/>
            <person name="Zhou Y."/>
            <person name="Sheng Y."/>
            <person name="Liu T."/>
            <person name="Pan Y."/>
            <person name="Xia L."/>
            <person name="Li J."/>
            <person name="Zhao F."/>
            <person name="Cao W."/>
        </authorList>
    </citation>
    <scope>NUCLEOTIDE SEQUENCE</scope>
    <source>
        <strain evidence="1">Rmic-2018</strain>
        <tissue evidence="1">Larvae</tissue>
    </source>
</reference>
<evidence type="ECO:0000313" key="1">
    <source>
        <dbReference type="EMBL" id="KAH7932205.1"/>
    </source>
</evidence>
<protein>
    <submittedName>
        <fullName evidence="1">Uncharacterized protein</fullName>
    </submittedName>
</protein>
<comment type="caution">
    <text evidence="1">The sequence shown here is derived from an EMBL/GenBank/DDBJ whole genome shotgun (WGS) entry which is preliminary data.</text>
</comment>
<sequence length="131" mass="14642">MLQAYPMGQTNNALVTFEGLKVPRYIRFYGAELRCYPHCPRQVVCKICLKLGHRDDHCPTPDVICPTCGTDNPTQSHPCTPHCKSCDRPHLTTDPNCSGRERQVLNKAWVQKPSKKNCVNSNPPVTIPGQA</sequence>
<reference evidence="1" key="1">
    <citation type="journal article" date="2020" name="Cell">
        <title>Large-Scale Comparative Analyses of Tick Genomes Elucidate Their Genetic Diversity and Vector Capacities.</title>
        <authorList>
            <consortium name="Tick Genome and Microbiome Consortium (TIGMIC)"/>
            <person name="Jia N."/>
            <person name="Wang J."/>
            <person name="Shi W."/>
            <person name="Du L."/>
            <person name="Sun Y."/>
            <person name="Zhan W."/>
            <person name="Jiang J.F."/>
            <person name="Wang Q."/>
            <person name="Zhang B."/>
            <person name="Ji P."/>
            <person name="Bell-Sakyi L."/>
            <person name="Cui X.M."/>
            <person name="Yuan T.T."/>
            <person name="Jiang B.G."/>
            <person name="Yang W.F."/>
            <person name="Lam T.T."/>
            <person name="Chang Q.C."/>
            <person name="Ding S.J."/>
            <person name="Wang X.J."/>
            <person name="Zhu J.G."/>
            <person name="Ruan X.D."/>
            <person name="Zhao L."/>
            <person name="Wei J.T."/>
            <person name="Ye R.Z."/>
            <person name="Que T.C."/>
            <person name="Du C.H."/>
            <person name="Zhou Y.H."/>
            <person name="Cheng J.X."/>
            <person name="Dai P.F."/>
            <person name="Guo W.B."/>
            <person name="Han X.H."/>
            <person name="Huang E.J."/>
            <person name="Li L.F."/>
            <person name="Wei W."/>
            <person name="Gao Y.C."/>
            <person name="Liu J.Z."/>
            <person name="Shao H.Z."/>
            <person name="Wang X."/>
            <person name="Wang C.C."/>
            <person name="Yang T.C."/>
            <person name="Huo Q.B."/>
            <person name="Li W."/>
            <person name="Chen H.Y."/>
            <person name="Chen S.E."/>
            <person name="Zhou L.G."/>
            <person name="Ni X.B."/>
            <person name="Tian J.H."/>
            <person name="Sheng Y."/>
            <person name="Liu T."/>
            <person name="Pan Y.S."/>
            <person name="Xia L.Y."/>
            <person name="Li J."/>
            <person name="Zhao F."/>
            <person name="Cao W.C."/>
        </authorList>
    </citation>
    <scope>NUCLEOTIDE SEQUENCE</scope>
    <source>
        <strain evidence="1">Rmic-2018</strain>
    </source>
</reference>
<organism evidence="1 2">
    <name type="scientific">Rhipicephalus microplus</name>
    <name type="common">Cattle tick</name>
    <name type="synonym">Boophilus microplus</name>
    <dbReference type="NCBI Taxonomy" id="6941"/>
    <lineage>
        <taxon>Eukaryota</taxon>
        <taxon>Metazoa</taxon>
        <taxon>Ecdysozoa</taxon>
        <taxon>Arthropoda</taxon>
        <taxon>Chelicerata</taxon>
        <taxon>Arachnida</taxon>
        <taxon>Acari</taxon>
        <taxon>Parasitiformes</taxon>
        <taxon>Ixodida</taxon>
        <taxon>Ixodoidea</taxon>
        <taxon>Ixodidae</taxon>
        <taxon>Rhipicephalinae</taxon>
        <taxon>Rhipicephalus</taxon>
        <taxon>Boophilus</taxon>
    </lineage>
</organism>
<dbReference type="Proteomes" id="UP000821866">
    <property type="component" value="Unassembled WGS sequence"/>
</dbReference>
<proteinExistence type="predicted"/>
<gene>
    <name evidence="1" type="ORF">HPB51_029438</name>
</gene>
<keyword evidence="2" id="KW-1185">Reference proteome</keyword>
<name>A0A9J6CUS1_RHIMP</name>
<dbReference type="AlphaFoldDB" id="A0A9J6CUS1"/>